<protein>
    <submittedName>
        <fullName evidence="4">SDR family oxidoreductase</fullName>
        <ecNumber evidence="4">1.-.-.-</ecNumber>
    </submittedName>
</protein>
<keyword evidence="2 4" id="KW-0560">Oxidoreductase</keyword>
<dbReference type="InterPro" id="IPR036291">
    <property type="entry name" value="NAD(P)-bd_dom_sf"/>
</dbReference>
<dbReference type="GO" id="GO:0016491">
    <property type="term" value="F:oxidoreductase activity"/>
    <property type="evidence" value="ECO:0007669"/>
    <property type="project" value="UniProtKB-KW"/>
</dbReference>
<dbReference type="PANTHER" id="PTHR42901">
    <property type="entry name" value="ALCOHOL DEHYDROGENASE"/>
    <property type="match status" value="1"/>
</dbReference>
<gene>
    <name evidence="4" type="ORF">WMG39_24920</name>
</gene>
<accession>A0ABU8YUQ5</accession>
<keyword evidence="5" id="KW-1185">Reference proteome</keyword>
<comment type="similarity">
    <text evidence="1 3">Belongs to the short-chain dehydrogenases/reductases (SDR) family.</text>
</comment>
<dbReference type="SUPFAM" id="SSF51735">
    <property type="entry name" value="NAD(P)-binding Rossmann-fold domains"/>
    <property type="match status" value="1"/>
</dbReference>
<dbReference type="Gene3D" id="3.40.50.720">
    <property type="entry name" value="NAD(P)-binding Rossmann-like Domain"/>
    <property type="match status" value="1"/>
</dbReference>
<proteinExistence type="inferred from homology"/>
<comment type="caution">
    <text evidence="4">The sequence shown here is derived from an EMBL/GenBank/DDBJ whole genome shotgun (WGS) entry which is preliminary data.</text>
</comment>
<organism evidence="4 5">
    <name type="scientific">Microcoleus anatoxicus PTRS2</name>
    <dbReference type="NCBI Taxonomy" id="2705321"/>
    <lineage>
        <taxon>Bacteria</taxon>
        <taxon>Bacillati</taxon>
        <taxon>Cyanobacteriota</taxon>
        <taxon>Cyanophyceae</taxon>
        <taxon>Oscillatoriophycideae</taxon>
        <taxon>Oscillatoriales</taxon>
        <taxon>Microcoleaceae</taxon>
        <taxon>Microcoleus</taxon>
        <taxon>Microcoleus anatoxicus</taxon>
    </lineage>
</organism>
<sequence>MPTALITGASSGIGAAFATELAQDQHNLILVARSADKLHELAATLQEKFNIRAEVIVQDLTEPGAGTKVFEAVNQTDLTVDLLVNNAGFGDYGVFADRPLDKQLAMVQLNILALVELSHLFLQPMRQKKSGSIINVASIAAFQPMPYLSIYAATKAFVLSFTESLWAENKDLGIRVLCLCPGPTESDFFAVAEFPKSLASSSGQKLVPAQEVVRDALKALDKNESNVVTGGVPNQIIVNMPRFMPRELLVKSVAKLFGRKGE</sequence>
<dbReference type="PIRSF" id="PIRSF000126">
    <property type="entry name" value="11-beta-HSD1"/>
    <property type="match status" value="1"/>
</dbReference>
<reference evidence="4 5" key="1">
    <citation type="journal article" date="2020" name="Harmful Algae">
        <title>Molecular and morphological characterization of a novel dihydroanatoxin-a producing Microcoleus species (cyanobacteria) from the Russian River, California, USA.</title>
        <authorList>
            <person name="Conklin K.Y."/>
            <person name="Stancheva R."/>
            <person name="Otten T.G."/>
            <person name="Fadness R."/>
            <person name="Boyer G.L."/>
            <person name="Read B."/>
            <person name="Zhang X."/>
            <person name="Sheath R.G."/>
        </authorList>
    </citation>
    <scope>NUCLEOTIDE SEQUENCE [LARGE SCALE GENOMIC DNA]</scope>
    <source>
        <strain evidence="4 5">PTRS2</strain>
    </source>
</reference>
<dbReference type="Pfam" id="PF00106">
    <property type="entry name" value="adh_short"/>
    <property type="match status" value="1"/>
</dbReference>
<dbReference type="RefSeq" id="WP_340526043.1">
    <property type="nucleotide sequence ID" value="NZ_JBBLXS010000502.1"/>
</dbReference>
<dbReference type="PANTHER" id="PTHR42901:SF1">
    <property type="entry name" value="ALCOHOL DEHYDROGENASE"/>
    <property type="match status" value="1"/>
</dbReference>
<evidence type="ECO:0000313" key="5">
    <source>
        <dbReference type="Proteomes" id="UP001384579"/>
    </source>
</evidence>
<evidence type="ECO:0000256" key="2">
    <source>
        <dbReference type="ARBA" id="ARBA00023002"/>
    </source>
</evidence>
<evidence type="ECO:0000256" key="1">
    <source>
        <dbReference type="ARBA" id="ARBA00006484"/>
    </source>
</evidence>
<name>A0ABU8YUQ5_9CYAN</name>
<dbReference type="InterPro" id="IPR002347">
    <property type="entry name" value="SDR_fam"/>
</dbReference>
<dbReference type="PRINTS" id="PR00080">
    <property type="entry name" value="SDRFAMILY"/>
</dbReference>
<evidence type="ECO:0000256" key="3">
    <source>
        <dbReference type="RuleBase" id="RU000363"/>
    </source>
</evidence>
<evidence type="ECO:0000313" key="4">
    <source>
        <dbReference type="EMBL" id="MEK0188057.1"/>
    </source>
</evidence>
<dbReference type="CDD" id="cd05233">
    <property type="entry name" value="SDR_c"/>
    <property type="match status" value="1"/>
</dbReference>
<dbReference type="Proteomes" id="UP001384579">
    <property type="component" value="Unassembled WGS sequence"/>
</dbReference>
<dbReference type="PRINTS" id="PR00081">
    <property type="entry name" value="GDHRDH"/>
</dbReference>
<dbReference type="EC" id="1.-.-.-" evidence="4"/>
<dbReference type="EMBL" id="JBBLXS010000502">
    <property type="protein sequence ID" value="MEK0188057.1"/>
    <property type="molecule type" value="Genomic_DNA"/>
</dbReference>